<feature type="region of interest" description="Disordered" evidence="1">
    <location>
        <begin position="1"/>
        <end position="21"/>
    </location>
</feature>
<organism evidence="2 3">
    <name type="scientific">Plesiocystis pacifica SIR-1</name>
    <dbReference type="NCBI Taxonomy" id="391625"/>
    <lineage>
        <taxon>Bacteria</taxon>
        <taxon>Pseudomonadati</taxon>
        <taxon>Myxococcota</taxon>
        <taxon>Polyangia</taxon>
        <taxon>Nannocystales</taxon>
        <taxon>Nannocystaceae</taxon>
        <taxon>Plesiocystis</taxon>
    </lineage>
</organism>
<keyword evidence="3" id="KW-1185">Reference proteome</keyword>
<dbReference type="Proteomes" id="UP000005801">
    <property type="component" value="Unassembled WGS sequence"/>
</dbReference>
<dbReference type="STRING" id="391625.PPSIR1_24089"/>
<accession>A6GJS3</accession>
<name>A6GJS3_9BACT</name>
<dbReference type="AlphaFoldDB" id="A6GJS3"/>
<reference evidence="2 3" key="1">
    <citation type="submission" date="2007-06" db="EMBL/GenBank/DDBJ databases">
        <authorList>
            <person name="Shimkets L."/>
            <person name="Ferriera S."/>
            <person name="Johnson J."/>
            <person name="Kravitz S."/>
            <person name="Beeson K."/>
            <person name="Sutton G."/>
            <person name="Rogers Y.-H."/>
            <person name="Friedman R."/>
            <person name="Frazier M."/>
            <person name="Venter J.C."/>
        </authorList>
    </citation>
    <scope>NUCLEOTIDE SEQUENCE [LARGE SCALE GENOMIC DNA]</scope>
    <source>
        <strain evidence="2 3">SIR-1</strain>
    </source>
</reference>
<evidence type="ECO:0000256" key="1">
    <source>
        <dbReference type="SAM" id="MobiDB-lite"/>
    </source>
</evidence>
<evidence type="ECO:0000313" key="2">
    <source>
        <dbReference type="EMBL" id="EDM73876.1"/>
    </source>
</evidence>
<protein>
    <submittedName>
        <fullName evidence="2">Uncharacterized protein</fullName>
    </submittedName>
</protein>
<proteinExistence type="predicted"/>
<comment type="caution">
    <text evidence="2">The sequence shown here is derived from an EMBL/GenBank/DDBJ whole genome shotgun (WGS) entry which is preliminary data.</text>
</comment>
<gene>
    <name evidence="2" type="ORF">PPSIR1_24089</name>
</gene>
<dbReference type="EMBL" id="ABCS01000166">
    <property type="protein sequence ID" value="EDM73876.1"/>
    <property type="molecule type" value="Genomic_DNA"/>
</dbReference>
<evidence type="ECO:0000313" key="3">
    <source>
        <dbReference type="Proteomes" id="UP000005801"/>
    </source>
</evidence>
<sequence>MKTNTKTRAGSFRAGGSFGTF</sequence>